<reference evidence="4" key="1">
    <citation type="submission" date="2016-01" db="EMBL/GenBank/DDBJ databases">
        <authorList>
            <person name="Peeters C."/>
        </authorList>
    </citation>
    <scope>NUCLEOTIDE SEQUENCE [LARGE SCALE GENOMIC DNA]</scope>
    <source>
        <strain evidence="4">LMG 22940</strain>
    </source>
</reference>
<dbReference type="AlphaFoldDB" id="A0A158L536"/>
<dbReference type="InterPro" id="IPR002324">
    <property type="entry name" value="Cyt_c_ID"/>
</dbReference>
<evidence type="ECO:0000313" key="5">
    <source>
        <dbReference type="Proteomes" id="UP000054770"/>
    </source>
</evidence>
<keyword evidence="5" id="KW-1185">Reference proteome</keyword>
<protein>
    <submittedName>
        <fullName evidence="4">Cytochrome c family protein</fullName>
    </submittedName>
</protein>
<feature type="binding site" description="covalent" evidence="3">
    <location>
        <position position="70"/>
    </location>
    <ligand>
        <name>heme c</name>
        <dbReference type="ChEBI" id="CHEBI:61717"/>
    </ligand>
</feature>
<keyword evidence="3" id="KW-0479">Metal-binding</keyword>
<dbReference type="GO" id="GO:0009055">
    <property type="term" value="F:electron transfer activity"/>
    <property type="evidence" value="ECO:0007669"/>
    <property type="project" value="InterPro"/>
</dbReference>
<dbReference type="PRINTS" id="PR00606">
    <property type="entry name" value="CYTCHROMECID"/>
</dbReference>
<dbReference type="EMBL" id="FCON02000407">
    <property type="protein sequence ID" value="SAL88392.1"/>
    <property type="molecule type" value="Genomic_DNA"/>
</dbReference>
<keyword evidence="3" id="KW-0408">Iron</keyword>
<evidence type="ECO:0000313" key="4">
    <source>
        <dbReference type="EMBL" id="SAL88392.1"/>
    </source>
</evidence>
<feature type="binding site" description="covalent" evidence="3">
    <location>
        <position position="74"/>
    </location>
    <ligand>
        <name>heme c</name>
        <dbReference type="ChEBI" id="CHEBI:61717"/>
    </ligand>
</feature>
<keyword evidence="2" id="KW-0249">Electron transport</keyword>
<proteinExistence type="predicted"/>
<evidence type="ECO:0000256" key="2">
    <source>
        <dbReference type="ARBA" id="ARBA00022982"/>
    </source>
</evidence>
<accession>A0A158L536</accession>
<feature type="binding site" description="covalent" evidence="3">
    <location>
        <position position="119"/>
    </location>
    <ligand>
        <name>heme c</name>
        <dbReference type="ChEBI" id="CHEBI:61717"/>
    </ligand>
</feature>
<evidence type="ECO:0000256" key="3">
    <source>
        <dbReference type="PIRSR" id="PIRSR602324-1"/>
    </source>
</evidence>
<sequence>MFLPTARTLPYRETTVIQSRNHRTDGLILIDRSASRSFTRLWALAAVALLISATHAAEPEPTPLVDQQHCMFCHTDNAAFLAPSFQQISDRYRNVPNAAAMLEHKLRVGGPAHWGDMAMPSPGERGGPLSAQDAHTLVLWVLSH</sequence>
<dbReference type="Proteomes" id="UP000054770">
    <property type="component" value="Unassembled WGS sequence"/>
</dbReference>
<gene>
    <name evidence="4" type="ORF">AWB68_08760</name>
</gene>
<comment type="caution">
    <text evidence="4">The sequence shown here is derived from an EMBL/GenBank/DDBJ whole genome shotgun (WGS) entry which is preliminary data.</text>
</comment>
<dbReference type="GO" id="GO:0020037">
    <property type="term" value="F:heme binding"/>
    <property type="evidence" value="ECO:0007669"/>
    <property type="project" value="InterPro"/>
</dbReference>
<keyword evidence="1" id="KW-0813">Transport</keyword>
<evidence type="ECO:0000256" key="1">
    <source>
        <dbReference type="ARBA" id="ARBA00022448"/>
    </source>
</evidence>
<comment type="PTM">
    <text evidence="3">Binds 1 heme c group covalently per subunit.</text>
</comment>
<dbReference type="InterPro" id="IPR036909">
    <property type="entry name" value="Cyt_c-like_dom_sf"/>
</dbReference>
<keyword evidence="3" id="KW-0349">Heme</keyword>
<dbReference type="SUPFAM" id="SSF46626">
    <property type="entry name" value="Cytochrome c"/>
    <property type="match status" value="1"/>
</dbReference>
<dbReference type="GO" id="GO:0005506">
    <property type="term" value="F:iron ion binding"/>
    <property type="evidence" value="ECO:0007669"/>
    <property type="project" value="InterPro"/>
</dbReference>
<dbReference type="Gene3D" id="1.10.760.10">
    <property type="entry name" value="Cytochrome c-like domain"/>
    <property type="match status" value="1"/>
</dbReference>
<name>A0A158L536_9BURK</name>
<organism evidence="4 5">
    <name type="scientific">Caballeronia choica</name>
    <dbReference type="NCBI Taxonomy" id="326476"/>
    <lineage>
        <taxon>Bacteria</taxon>
        <taxon>Pseudomonadati</taxon>
        <taxon>Pseudomonadota</taxon>
        <taxon>Betaproteobacteria</taxon>
        <taxon>Burkholderiales</taxon>
        <taxon>Burkholderiaceae</taxon>
        <taxon>Caballeronia</taxon>
    </lineage>
</organism>